<evidence type="ECO:0000259" key="3">
    <source>
        <dbReference type="PROSITE" id="PS01186"/>
    </source>
</evidence>
<dbReference type="AlphaFoldDB" id="A0A0C2MFP9"/>
<evidence type="ECO:0000313" key="4">
    <source>
        <dbReference type="EMBL" id="KII60536.1"/>
    </source>
</evidence>
<comment type="caution">
    <text evidence="4">The sequence shown here is derived from an EMBL/GenBank/DDBJ whole genome shotgun (WGS) entry which is preliminary data.</text>
</comment>
<feature type="transmembrane region" description="Helical" evidence="1">
    <location>
        <begin position="67"/>
        <end position="87"/>
    </location>
</feature>
<dbReference type="PROSITE" id="PS00022">
    <property type="entry name" value="EGF_1"/>
    <property type="match status" value="1"/>
</dbReference>
<keyword evidence="1" id="KW-0812">Transmembrane</keyword>
<keyword evidence="5" id="KW-1185">Reference proteome</keyword>
<dbReference type="InterPro" id="IPR000742">
    <property type="entry name" value="EGF"/>
</dbReference>
<evidence type="ECO:0000313" key="5">
    <source>
        <dbReference type="Proteomes" id="UP000031668"/>
    </source>
</evidence>
<accession>A0A0C2MFP9</accession>
<protein>
    <recommendedName>
        <fullName evidence="2 3">EGF-like domain-containing protein</fullName>
    </recommendedName>
</protein>
<evidence type="ECO:0000256" key="1">
    <source>
        <dbReference type="SAM" id="Phobius"/>
    </source>
</evidence>
<dbReference type="EMBL" id="JWZT01005579">
    <property type="protein sequence ID" value="KII60536.1"/>
    <property type="molecule type" value="Genomic_DNA"/>
</dbReference>
<proteinExistence type="predicted"/>
<organism evidence="4 5">
    <name type="scientific">Thelohanellus kitauei</name>
    <name type="common">Myxosporean</name>
    <dbReference type="NCBI Taxonomy" id="669202"/>
    <lineage>
        <taxon>Eukaryota</taxon>
        <taxon>Metazoa</taxon>
        <taxon>Cnidaria</taxon>
        <taxon>Myxozoa</taxon>
        <taxon>Myxosporea</taxon>
        <taxon>Bivalvulida</taxon>
        <taxon>Platysporina</taxon>
        <taxon>Myxobolidae</taxon>
        <taxon>Thelohanellus</taxon>
    </lineage>
</organism>
<sequence length="118" mass="12995">MHKNLDNCIDASFGVNLSSANTTGCVCHEGYFGSHCNLTGKSLVDIGHDLIRLYSIKLTPEYPLMNLGYWVACSISGIILIAMICRIQKCVSLKSKFNLNYLSGPKVSDDESQTMIDE</sequence>
<keyword evidence="1" id="KW-1133">Transmembrane helix</keyword>
<dbReference type="PROSITE" id="PS01186">
    <property type="entry name" value="EGF_2"/>
    <property type="match status" value="1"/>
</dbReference>
<evidence type="ECO:0000259" key="2">
    <source>
        <dbReference type="PROSITE" id="PS00022"/>
    </source>
</evidence>
<feature type="domain" description="EGF-like" evidence="2 3">
    <location>
        <begin position="25"/>
        <end position="36"/>
    </location>
</feature>
<gene>
    <name evidence="4" type="ORF">RF11_05610</name>
</gene>
<name>A0A0C2MFP9_THEKT</name>
<dbReference type="Proteomes" id="UP000031668">
    <property type="component" value="Unassembled WGS sequence"/>
</dbReference>
<reference evidence="4 5" key="1">
    <citation type="journal article" date="2014" name="Genome Biol. Evol.">
        <title>The genome of the myxosporean Thelohanellus kitauei shows adaptations to nutrient acquisition within its fish host.</title>
        <authorList>
            <person name="Yang Y."/>
            <person name="Xiong J."/>
            <person name="Zhou Z."/>
            <person name="Huo F."/>
            <person name="Miao W."/>
            <person name="Ran C."/>
            <person name="Liu Y."/>
            <person name="Zhang J."/>
            <person name="Feng J."/>
            <person name="Wang M."/>
            <person name="Wang M."/>
            <person name="Wang L."/>
            <person name="Yao B."/>
        </authorList>
    </citation>
    <scope>NUCLEOTIDE SEQUENCE [LARGE SCALE GENOMIC DNA]</scope>
    <source>
        <strain evidence="4">Wuqing</strain>
    </source>
</reference>
<keyword evidence="1" id="KW-0472">Membrane</keyword>